<organism evidence="1">
    <name type="scientific">freshwater metagenome</name>
    <dbReference type="NCBI Taxonomy" id="449393"/>
    <lineage>
        <taxon>unclassified sequences</taxon>
        <taxon>metagenomes</taxon>
        <taxon>ecological metagenomes</taxon>
    </lineage>
</organism>
<accession>A0A6J7CYN3</accession>
<dbReference type="AlphaFoldDB" id="A0A6J7CYN3"/>
<protein>
    <submittedName>
        <fullName evidence="1">Unannotated protein</fullName>
    </submittedName>
</protein>
<gene>
    <name evidence="1" type="ORF">UFOPK3423_00376</name>
</gene>
<name>A0A6J7CYN3_9ZZZZ</name>
<proteinExistence type="predicted"/>
<sequence>MTSTRRVLVHPLTRIAFACAAGLLTILVLAATAPAATVDGARISAAA</sequence>
<evidence type="ECO:0000313" key="1">
    <source>
        <dbReference type="EMBL" id="CAB4863717.1"/>
    </source>
</evidence>
<reference evidence="1" key="1">
    <citation type="submission" date="2020-05" db="EMBL/GenBank/DDBJ databases">
        <authorList>
            <person name="Chiriac C."/>
            <person name="Salcher M."/>
            <person name="Ghai R."/>
            <person name="Kavagutti S V."/>
        </authorList>
    </citation>
    <scope>NUCLEOTIDE SEQUENCE</scope>
</reference>
<dbReference type="EMBL" id="CAFBLQ010000026">
    <property type="protein sequence ID" value="CAB4863717.1"/>
    <property type="molecule type" value="Genomic_DNA"/>
</dbReference>